<organism evidence="1 5">
    <name type="scientific">Streptomyces californicus</name>
    <dbReference type="NCBI Taxonomy" id="67351"/>
    <lineage>
        <taxon>Bacteria</taxon>
        <taxon>Bacillati</taxon>
        <taxon>Actinomycetota</taxon>
        <taxon>Actinomycetes</taxon>
        <taxon>Kitasatosporales</taxon>
        <taxon>Streptomycetaceae</taxon>
        <taxon>Streptomyces</taxon>
    </lineage>
</organism>
<dbReference type="GeneID" id="63983135"/>
<accession>A0ABD7CVQ1</accession>
<dbReference type="RefSeq" id="WP_030116336.1">
    <property type="nucleotide sequence ID" value="NZ_CP070242.1"/>
</dbReference>
<dbReference type="EMBL" id="CP070245">
    <property type="protein sequence ID" value="QRV33933.1"/>
    <property type="molecule type" value="Genomic_DNA"/>
</dbReference>
<evidence type="ECO:0000313" key="3">
    <source>
        <dbReference type="EMBL" id="QRV43873.1"/>
    </source>
</evidence>
<dbReference type="Proteomes" id="UP000598054">
    <property type="component" value="Chromosome"/>
</dbReference>
<dbReference type="EMBL" id="CP070249">
    <property type="protein sequence ID" value="QRV43873.1"/>
    <property type="molecule type" value="Genomic_DNA"/>
</dbReference>
<evidence type="ECO:0000313" key="5">
    <source>
        <dbReference type="Proteomes" id="UP000623926"/>
    </source>
</evidence>
<evidence type="ECO:0000313" key="4">
    <source>
        <dbReference type="Proteomes" id="UP000598054"/>
    </source>
</evidence>
<evidence type="ECO:0000313" key="2">
    <source>
        <dbReference type="EMBL" id="QRV42162.1"/>
    </source>
</evidence>
<gene>
    <name evidence="2" type="ORF">I6J41_16505</name>
    <name evidence="3" type="ORF">I6J41_26470</name>
    <name evidence="1" type="ORF">I6J42_07540</name>
</gene>
<dbReference type="Proteomes" id="UP000623926">
    <property type="component" value="Chromosome"/>
</dbReference>
<name>A0ABD7CVQ1_9ACTN</name>
<evidence type="ECO:0000313" key="1">
    <source>
        <dbReference type="EMBL" id="QRV33933.1"/>
    </source>
</evidence>
<protein>
    <submittedName>
        <fullName evidence="1">Uncharacterized protein</fullName>
    </submittedName>
</protein>
<keyword evidence="4" id="KW-1185">Reference proteome</keyword>
<dbReference type="AlphaFoldDB" id="A0ABD7CVQ1"/>
<reference evidence="4 5" key="1">
    <citation type="submission" date="2021-02" db="EMBL/GenBank/DDBJ databases">
        <title>FDA dAtabase for Regulatory Grade micrObial Sequences (FDA-ARGOS): Supporting development and validation of Infectious Disease Dx tests.</title>
        <authorList>
            <person name="Sproer C."/>
            <person name="Gronow S."/>
            <person name="Severitt S."/>
            <person name="Schroder I."/>
            <person name="Tallon L."/>
            <person name="Sadzewicz L."/>
            <person name="Zhao X."/>
            <person name="Boylan J."/>
            <person name="Ott S."/>
            <person name="Bowen H."/>
            <person name="Vavikolanu K."/>
            <person name="Mehta A."/>
            <person name="Aluvathingal J."/>
            <person name="Nadendla S."/>
            <person name="Lowell S."/>
            <person name="Myers T."/>
            <person name="Yan Y."/>
            <person name="Sichtig H."/>
        </authorList>
    </citation>
    <scope>NUCLEOTIDE SEQUENCE [LARGE SCALE GENOMIC DNA]</scope>
    <source>
        <strain evidence="2 4">FDAARGOS_1211</strain>
        <strain evidence="1 5">FDAARGOS_1212</strain>
    </source>
</reference>
<dbReference type="EMBL" id="CP070249">
    <property type="protein sequence ID" value="QRV42162.1"/>
    <property type="molecule type" value="Genomic_DNA"/>
</dbReference>
<sequence>MTFRFTIDPLDGPSLTAEAVTLRPGTDRAQPAVAIHTSPGRKGPSPTLYVPLDRIDELLDGIRDIARQAAESAH</sequence>
<proteinExistence type="predicted"/>